<proteinExistence type="predicted"/>
<sequence length="70" mass="7824">MTIPRIEGNLGEPSEVCTGFAELRILAYFNTRTLRQHDHSQTNVCFVSISSHNVICHQTRLPNSPDLGSI</sequence>
<organism evidence="1 2">
    <name type="scientific">Agaricus bisporus var. burnettii</name>
    <dbReference type="NCBI Taxonomy" id="192524"/>
    <lineage>
        <taxon>Eukaryota</taxon>
        <taxon>Fungi</taxon>
        <taxon>Dikarya</taxon>
        <taxon>Basidiomycota</taxon>
        <taxon>Agaricomycotina</taxon>
        <taxon>Agaricomycetes</taxon>
        <taxon>Agaricomycetidae</taxon>
        <taxon>Agaricales</taxon>
        <taxon>Agaricineae</taxon>
        <taxon>Agaricaceae</taxon>
        <taxon>Agaricus</taxon>
    </lineage>
</organism>
<dbReference type="AlphaFoldDB" id="A0A8H7C5C2"/>
<dbReference type="Proteomes" id="UP000629468">
    <property type="component" value="Unassembled WGS sequence"/>
</dbReference>
<gene>
    <name evidence="1" type="ORF">Agabi119p4_8863</name>
</gene>
<protein>
    <submittedName>
        <fullName evidence="1">Uncharacterized protein</fullName>
    </submittedName>
</protein>
<evidence type="ECO:0000313" key="2">
    <source>
        <dbReference type="Proteomes" id="UP000629468"/>
    </source>
</evidence>
<dbReference type="EMBL" id="JABXXO010000012">
    <property type="protein sequence ID" value="KAF7762270.1"/>
    <property type="molecule type" value="Genomic_DNA"/>
</dbReference>
<name>A0A8H7C5C2_AGABI</name>
<comment type="caution">
    <text evidence="1">The sequence shown here is derived from an EMBL/GenBank/DDBJ whole genome shotgun (WGS) entry which is preliminary data.</text>
</comment>
<reference evidence="1 2" key="1">
    <citation type="journal article" name="Sci. Rep.">
        <title>Telomere-to-telomere assembled and centromere annotated genomes of the two main subspecies of the button mushroom Agaricus bisporus reveal especially polymorphic chromosome ends.</title>
        <authorList>
            <person name="Sonnenberg A.S.M."/>
            <person name="Sedaghat-Telgerd N."/>
            <person name="Lavrijssen B."/>
            <person name="Ohm R.A."/>
            <person name="Hendrickx P.M."/>
            <person name="Scholtmeijer K."/>
            <person name="Baars J.J.P."/>
            <person name="van Peer A."/>
        </authorList>
    </citation>
    <scope>NUCLEOTIDE SEQUENCE [LARGE SCALE GENOMIC DNA]</scope>
    <source>
        <strain evidence="1 2">H119_p4</strain>
    </source>
</reference>
<evidence type="ECO:0000313" key="1">
    <source>
        <dbReference type="EMBL" id="KAF7762270.1"/>
    </source>
</evidence>
<accession>A0A8H7C5C2</accession>
<dbReference type="OMA" id="EPSEVCT"/>